<organism evidence="3 4">
    <name type="scientific">Desulfomonile tiedjei (strain ATCC 49306 / DSM 6799 / DCB-1)</name>
    <dbReference type="NCBI Taxonomy" id="706587"/>
    <lineage>
        <taxon>Bacteria</taxon>
        <taxon>Pseudomonadati</taxon>
        <taxon>Thermodesulfobacteriota</taxon>
        <taxon>Desulfomonilia</taxon>
        <taxon>Desulfomonilales</taxon>
        <taxon>Desulfomonilaceae</taxon>
        <taxon>Desulfomonile</taxon>
    </lineage>
</organism>
<feature type="transmembrane region" description="Helical" evidence="2">
    <location>
        <begin position="44"/>
        <end position="70"/>
    </location>
</feature>
<dbReference type="HOGENOM" id="CLU_443933_0_0_7"/>
<dbReference type="OrthoDB" id="5431950at2"/>
<dbReference type="Proteomes" id="UP000006055">
    <property type="component" value="Chromosome"/>
</dbReference>
<accession>I4CA95</accession>
<keyword evidence="4" id="KW-1185">Reference proteome</keyword>
<dbReference type="eggNOG" id="COG2755">
    <property type="taxonomic scope" value="Bacteria"/>
</dbReference>
<reference evidence="4" key="1">
    <citation type="submission" date="2012-06" db="EMBL/GenBank/DDBJ databases">
        <title>Complete sequence of chromosome of Desulfomonile tiedjei DSM 6799.</title>
        <authorList>
            <person name="Lucas S."/>
            <person name="Copeland A."/>
            <person name="Lapidus A."/>
            <person name="Glavina del Rio T."/>
            <person name="Dalin E."/>
            <person name="Tice H."/>
            <person name="Bruce D."/>
            <person name="Goodwin L."/>
            <person name="Pitluck S."/>
            <person name="Peters L."/>
            <person name="Ovchinnikova G."/>
            <person name="Zeytun A."/>
            <person name="Lu M."/>
            <person name="Kyrpides N."/>
            <person name="Mavromatis K."/>
            <person name="Ivanova N."/>
            <person name="Brettin T."/>
            <person name="Detter J.C."/>
            <person name="Han C."/>
            <person name="Larimer F."/>
            <person name="Land M."/>
            <person name="Hauser L."/>
            <person name="Markowitz V."/>
            <person name="Cheng J.-F."/>
            <person name="Hugenholtz P."/>
            <person name="Woyke T."/>
            <person name="Wu D."/>
            <person name="Spring S."/>
            <person name="Schroeder M."/>
            <person name="Brambilla E."/>
            <person name="Klenk H.-P."/>
            <person name="Eisen J.A."/>
        </authorList>
    </citation>
    <scope>NUCLEOTIDE SEQUENCE [LARGE SCALE GENOMIC DNA]</scope>
    <source>
        <strain evidence="4">ATCC 49306 / DSM 6799 / DCB-1</strain>
    </source>
</reference>
<evidence type="ECO:0008006" key="5">
    <source>
        <dbReference type="Google" id="ProtNLM"/>
    </source>
</evidence>
<dbReference type="KEGG" id="dti:Desti_3844"/>
<evidence type="ECO:0000256" key="2">
    <source>
        <dbReference type="SAM" id="Phobius"/>
    </source>
</evidence>
<dbReference type="GO" id="GO:0016788">
    <property type="term" value="F:hydrolase activity, acting on ester bonds"/>
    <property type="evidence" value="ECO:0007669"/>
    <property type="project" value="UniProtKB-ARBA"/>
</dbReference>
<keyword evidence="2" id="KW-1133">Transmembrane helix</keyword>
<dbReference type="InterPro" id="IPR008979">
    <property type="entry name" value="Galactose-bd-like_sf"/>
</dbReference>
<dbReference type="Gene3D" id="2.60.120.260">
    <property type="entry name" value="Galactose-binding domain-like"/>
    <property type="match status" value="1"/>
</dbReference>
<dbReference type="InterPro" id="IPR036514">
    <property type="entry name" value="SGNH_hydro_sf"/>
</dbReference>
<proteinExistence type="predicted"/>
<feature type="region of interest" description="Disordered" evidence="1">
    <location>
        <begin position="1"/>
        <end position="33"/>
    </location>
</feature>
<dbReference type="PATRIC" id="fig|706587.4.peg.4361"/>
<keyword evidence="2" id="KW-0812">Transmembrane</keyword>
<keyword evidence="2" id="KW-0472">Membrane</keyword>
<protein>
    <recommendedName>
        <fullName evidence="5">F5/8 type C domain-containing protein</fullName>
    </recommendedName>
</protein>
<gene>
    <name evidence="3" type="ordered locus">Desti_3844</name>
</gene>
<dbReference type="Gene3D" id="3.40.50.1110">
    <property type="entry name" value="SGNH hydrolase"/>
    <property type="match status" value="1"/>
</dbReference>
<dbReference type="SUPFAM" id="SSF52266">
    <property type="entry name" value="SGNH hydrolase"/>
    <property type="match status" value="1"/>
</dbReference>
<dbReference type="SUPFAM" id="SSF49785">
    <property type="entry name" value="Galactose-binding domain-like"/>
    <property type="match status" value="1"/>
</dbReference>
<dbReference type="STRING" id="706587.Desti_3844"/>
<evidence type="ECO:0000313" key="3">
    <source>
        <dbReference type="EMBL" id="AFM26486.1"/>
    </source>
</evidence>
<name>I4CA95_DESTA</name>
<dbReference type="AlphaFoldDB" id="I4CA95"/>
<dbReference type="EMBL" id="CP003360">
    <property type="protein sequence ID" value="AFM26486.1"/>
    <property type="molecule type" value="Genomic_DNA"/>
</dbReference>
<sequence length="603" mass="68241">MSQSDRSTLQSVDEKSNSGQRDSVDVTSTSRPTTPNFGRRLLRFFFLCLYIGFLTAIVLGALAAVEYYAYLKIKSSPLGEAYKGRDLDQARQSSQKVAPQYGYEPTPGFVAVRNTRLGNSYEYINDESFKDFDDVPQDKPADEYRVIVTGGSVVYGRGPVPPADVVADFYEVTFRWTIPHVIEQIMNADPDIKAKIGGKKVRVINAGVPGYVYQNNLMRYLAKLRLFKPDLVIALDGANEVHTVARPLKDWNYFTEGPYYEVITDVMDMGSKGLVNYVTLWLKRNTYLFTWLAMKEGEGPGILMENRGFSAHPQDATPEMIEYRNRNIRQVADVMAIYHSTLQSDKVPHVFALQPMFRNCKKKRTPMEEKIEQVTGMQKIGFYDAAETYDVFVDSMKKRGNEVGFEVADLTGIYDNVSEWVFTDWCHLTNGANYILAKELVNRVKTTVLGLPLNPDDALKNPSDSYFKDYARTATILVNDRPADRGLQILKGYPGSEVLEVSPGGGSAAVVMDIGETAPLSRMRIVWGDEKSVPKQWAMEISSDGKQWEPWMKATDTVTDNYDQWPGYEHYANRESQARYIRYSQSGDDAAKPIRLRQLSVFR</sequence>
<evidence type="ECO:0000313" key="4">
    <source>
        <dbReference type="Proteomes" id="UP000006055"/>
    </source>
</evidence>
<evidence type="ECO:0000256" key="1">
    <source>
        <dbReference type="SAM" id="MobiDB-lite"/>
    </source>
</evidence>
<dbReference type="RefSeq" id="WP_014811612.1">
    <property type="nucleotide sequence ID" value="NC_018025.1"/>
</dbReference>